<name>A0A166A4N3_EXIGL</name>
<evidence type="ECO:0000256" key="5">
    <source>
        <dbReference type="PROSITE-ProRule" id="PRU00221"/>
    </source>
</evidence>
<dbReference type="PROSITE" id="PS00678">
    <property type="entry name" value="WD_REPEATS_1"/>
    <property type="match status" value="2"/>
</dbReference>
<evidence type="ECO:0000256" key="4">
    <source>
        <dbReference type="ARBA" id="ARBA00022840"/>
    </source>
</evidence>
<dbReference type="Pfam" id="PF00400">
    <property type="entry name" value="WD40"/>
    <property type="match status" value="4"/>
</dbReference>
<dbReference type="InterPro" id="IPR011009">
    <property type="entry name" value="Kinase-like_dom_sf"/>
</dbReference>
<dbReference type="InterPro" id="IPR036322">
    <property type="entry name" value="WD40_repeat_dom_sf"/>
</dbReference>
<keyword evidence="1 5" id="KW-0853">WD repeat</keyword>
<gene>
    <name evidence="7" type="ORF">EXIGLDRAFT_772699</name>
</gene>
<dbReference type="InterPro" id="IPR008271">
    <property type="entry name" value="Ser/Thr_kinase_AS"/>
</dbReference>
<feature type="repeat" description="WD" evidence="5">
    <location>
        <begin position="732"/>
        <end position="773"/>
    </location>
</feature>
<feature type="domain" description="Protein kinase" evidence="6">
    <location>
        <begin position="111"/>
        <end position="379"/>
    </location>
</feature>
<dbReference type="AlphaFoldDB" id="A0A166A4N3"/>
<keyword evidence="4" id="KW-0067">ATP-binding</keyword>
<keyword evidence="2" id="KW-0677">Repeat</keyword>
<dbReference type="InterPro" id="IPR015943">
    <property type="entry name" value="WD40/YVTN_repeat-like_dom_sf"/>
</dbReference>
<accession>A0A166A4N3</accession>
<dbReference type="Gene3D" id="1.10.510.10">
    <property type="entry name" value="Transferase(Phosphotransferase) domain 1"/>
    <property type="match status" value="1"/>
</dbReference>
<keyword evidence="7" id="KW-0808">Transferase</keyword>
<protein>
    <submittedName>
        <fullName evidence="7">Kinase-like protein</fullName>
    </submittedName>
</protein>
<dbReference type="PROSITE" id="PS50011">
    <property type="entry name" value="PROTEIN_KINASE_DOM"/>
    <property type="match status" value="1"/>
</dbReference>
<feature type="repeat" description="WD" evidence="5">
    <location>
        <begin position="508"/>
        <end position="540"/>
    </location>
</feature>
<evidence type="ECO:0000313" key="7">
    <source>
        <dbReference type="EMBL" id="KZV88419.1"/>
    </source>
</evidence>
<keyword evidence="3" id="KW-0547">Nucleotide-binding</keyword>
<dbReference type="InterPro" id="IPR001245">
    <property type="entry name" value="Ser-Thr/Tyr_kinase_cat_dom"/>
</dbReference>
<dbReference type="InterPro" id="IPR051681">
    <property type="entry name" value="Ser/Thr_Kinases-Pseudokinases"/>
</dbReference>
<keyword evidence="7" id="KW-0418">Kinase</keyword>
<dbReference type="Pfam" id="PF07714">
    <property type="entry name" value="PK_Tyr_Ser-Thr"/>
    <property type="match status" value="1"/>
</dbReference>
<sequence>MERGVDRRELVRATARSILNLLRNGQRLKRVRQRVQEDRERAEHVSTELLLASDPSVGGECIGPDALDTSATAIARHEVGRREPRSSAHPLQLGVPELPHTALDITPHISNVTARPHGFGGLSDIYQGLYKSGNHSTKVAIKVIRATAAIGETILKRHRQEVAVWREINHANLLPMFGLYSGIGVLPAMVSPWCDNGDIKTYLKTKEGSSTFDAVRLLLLVHVLQGLQYLHGYNPVIVHGDLKGANILVSDDGIACLCDFGFAKVLAEVSASLTSQSTLKGTLRWMAPELFAEEDARHTIWSDIWAFGCVLHEIFSGVVPYHRLRTEQGVIIALSQRQVPDIPENVPESVHAIITSCWALHPSSRIDIQRLLSNIHKLAASEVAALLVRQGMSSTSYHSLLEDHIDLLQTWNRSSKSSELYRIGDSVGTSNHLCNTLNFCIEHSTLLPLDRVVDTVRTMLDAINEPYDTTLRRSAQELKRFASLLGQADASLAVQFLRRFSTPMITTLPCHSNVVSRVVWTPCGSRLLSSSYDGTIRMWDPDQRIEVFSRKQARAVLVDSVAISSDSRFIAAASADYGLRVWDNATGISYDRELPGDKILWLSFARQDRCIMTATGAALLSWELESYSGFLDLNPILSPNGERGDLVVDSEFMALACSDDGTYAAYSLSSAVGLWVHSFNRDITWRLSDTHKPTNIAWSPDMQLLVCFSAGTGAFHVLETYNHDGAPRLFMISEQRSGVTSVAFSPDNRYVAAGSVDNSLRIWNVMLGHCTRVLEHPSLLKGVSSISYSPDGRYIAAGSYDGTVRVWDVDDRVWLRYDRHELIVPYSPCSDATAQWDTERAFVRSTRQNGVAADSEQPGALSSERRDVQVMCPTLQVL</sequence>
<dbReference type="InParanoid" id="A0A166A4N3"/>
<dbReference type="InterPro" id="IPR019775">
    <property type="entry name" value="WD40_repeat_CS"/>
</dbReference>
<dbReference type="Gene3D" id="2.130.10.10">
    <property type="entry name" value="YVTN repeat-like/Quinoprotein amine dehydrogenase"/>
    <property type="match status" value="2"/>
</dbReference>
<dbReference type="SUPFAM" id="SSF50978">
    <property type="entry name" value="WD40 repeat-like"/>
    <property type="match status" value="1"/>
</dbReference>
<feature type="repeat" description="WD" evidence="5">
    <location>
        <begin position="783"/>
        <end position="810"/>
    </location>
</feature>
<dbReference type="EMBL" id="KV426100">
    <property type="protein sequence ID" value="KZV88419.1"/>
    <property type="molecule type" value="Genomic_DNA"/>
</dbReference>
<dbReference type="SMART" id="SM00220">
    <property type="entry name" value="S_TKc"/>
    <property type="match status" value="1"/>
</dbReference>
<dbReference type="PROSITE" id="PS50294">
    <property type="entry name" value="WD_REPEATS_REGION"/>
    <property type="match status" value="3"/>
</dbReference>
<dbReference type="InterPro" id="IPR000719">
    <property type="entry name" value="Prot_kinase_dom"/>
</dbReference>
<dbReference type="OrthoDB" id="4062651at2759"/>
<evidence type="ECO:0000256" key="2">
    <source>
        <dbReference type="ARBA" id="ARBA00022737"/>
    </source>
</evidence>
<feature type="repeat" description="WD" evidence="5">
    <location>
        <begin position="558"/>
        <end position="583"/>
    </location>
</feature>
<dbReference type="GO" id="GO:0004674">
    <property type="term" value="F:protein serine/threonine kinase activity"/>
    <property type="evidence" value="ECO:0007669"/>
    <property type="project" value="TreeGrafter"/>
</dbReference>
<dbReference type="PANTHER" id="PTHR44329">
    <property type="entry name" value="SERINE/THREONINE-PROTEIN KINASE TNNI3K-RELATED"/>
    <property type="match status" value="1"/>
</dbReference>
<dbReference type="SUPFAM" id="SSF56112">
    <property type="entry name" value="Protein kinase-like (PK-like)"/>
    <property type="match status" value="1"/>
</dbReference>
<keyword evidence="8" id="KW-1185">Reference proteome</keyword>
<dbReference type="SMART" id="SM00320">
    <property type="entry name" value="WD40"/>
    <property type="match status" value="4"/>
</dbReference>
<evidence type="ECO:0000256" key="1">
    <source>
        <dbReference type="ARBA" id="ARBA00022574"/>
    </source>
</evidence>
<evidence type="ECO:0000256" key="3">
    <source>
        <dbReference type="ARBA" id="ARBA00022741"/>
    </source>
</evidence>
<dbReference type="PROSITE" id="PS50082">
    <property type="entry name" value="WD_REPEATS_2"/>
    <property type="match status" value="4"/>
</dbReference>
<dbReference type="PRINTS" id="PR00320">
    <property type="entry name" value="GPROTEINBRPT"/>
</dbReference>
<dbReference type="GO" id="GO:0005524">
    <property type="term" value="F:ATP binding"/>
    <property type="evidence" value="ECO:0007669"/>
    <property type="project" value="UniProtKB-KW"/>
</dbReference>
<dbReference type="Proteomes" id="UP000077266">
    <property type="component" value="Unassembled WGS sequence"/>
</dbReference>
<proteinExistence type="predicted"/>
<organism evidence="7 8">
    <name type="scientific">Exidia glandulosa HHB12029</name>
    <dbReference type="NCBI Taxonomy" id="1314781"/>
    <lineage>
        <taxon>Eukaryota</taxon>
        <taxon>Fungi</taxon>
        <taxon>Dikarya</taxon>
        <taxon>Basidiomycota</taxon>
        <taxon>Agaricomycotina</taxon>
        <taxon>Agaricomycetes</taxon>
        <taxon>Auriculariales</taxon>
        <taxon>Exidiaceae</taxon>
        <taxon>Exidia</taxon>
    </lineage>
</organism>
<dbReference type="InterPro" id="IPR001680">
    <property type="entry name" value="WD40_rpt"/>
</dbReference>
<reference evidence="7 8" key="1">
    <citation type="journal article" date="2016" name="Mol. Biol. Evol.">
        <title>Comparative Genomics of Early-Diverging Mushroom-Forming Fungi Provides Insights into the Origins of Lignocellulose Decay Capabilities.</title>
        <authorList>
            <person name="Nagy L.G."/>
            <person name="Riley R."/>
            <person name="Tritt A."/>
            <person name="Adam C."/>
            <person name="Daum C."/>
            <person name="Floudas D."/>
            <person name="Sun H."/>
            <person name="Yadav J.S."/>
            <person name="Pangilinan J."/>
            <person name="Larsson K.H."/>
            <person name="Matsuura K."/>
            <person name="Barry K."/>
            <person name="Labutti K."/>
            <person name="Kuo R."/>
            <person name="Ohm R.A."/>
            <person name="Bhattacharya S.S."/>
            <person name="Shirouzu T."/>
            <person name="Yoshinaga Y."/>
            <person name="Martin F.M."/>
            <person name="Grigoriev I.V."/>
            <person name="Hibbett D.S."/>
        </authorList>
    </citation>
    <scope>NUCLEOTIDE SEQUENCE [LARGE SCALE GENOMIC DNA]</scope>
    <source>
        <strain evidence="7 8">HHB12029</strain>
    </source>
</reference>
<dbReference type="PROSITE" id="PS00108">
    <property type="entry name" value="PROTEIN_KINASE_ST"/>
    <property type="match status" value="1"/>
</dbReference>
<evidence type="ECO:0000313" key="8">
    <source>
        <dbReference type="Proteomes" id="UP000077266"/>
    </source>
</evidence>
<dbReference type="STRING" id="1314781.A0A166A4N3"/>
<evidence type="ECO:0000259" key="6">
    <source>
        <dbReference type="PROSITE" id="PS50011"/>
    </source>
</evidence>
<dbReference type="PANTHER" id="PTHR44329:SF298">
    <property type="entry name" value="MIXED LINEAGE KINASE DOMAIN-LIKE PROTEIN"/>
    <property type="match status" value="1"/>
</dbReference>
<dbReference type="InterPro" id="IPR020472">
    <property type="entry name" value="WD40_PAC1"/>
</dbReference>